<comment type="subunit">
    <text evidence="2">Homodimer.</text>
</comment>
<evidence type="ECO:0000256" key="5">
    <source>
        <dbReference type="ARBA" id="ARBA00023125"/>
    </source>
</evidence>
<dbReference type="InterPro" id="IPR003512">
    <property type="entry name" value="Phage_M13_G5P_DNA-bd"/>
</dbReference>
<evidence type="ECO:0000256" key="4">
    <source>
        <dbReference type="ARBA" id="ARBA00022705"/>
    </source>
</evidence>
<proteinExistence type="inferred from homology"/>
<name>A0A077JCY7_9VIRU</name>
<dbReference type="InterPro" id="IPR012340">
    <property type="entry name" value="NA-bd_OB-fold"/>
</dbReference>
<accession>A0A077JCY7</accession>
<dbReference type="GO" id="GO:0006260">
    <property type="term" value="P:DNA replication"/>
    <property type="evidence" value="ECO:0007669"/>
    <property type="project" value="UniProtKB-KW"/>
</dbReference>
<organism evidence="8 9">
    <name type="scientific">Xanthomonas phage XacF1</name>
    <dbReference type="NCBI Taxonomy" id="1463607"/>
    <lineage>
        <taxon>Viruses</taxon>
        <taxon>Monodnaviria</taxon>
        <taxon>Loebvirae</taxon>
        <taxon>Hofneiviricota</taxon>
        <taxon>Faserviricetes</taxon>
        <taxon>Tubulavirales</taxon>
        <taxon>Inoviridae</taxon>
        <taxon>Coriovirus</taxon>
        <taxon>Coriovirus Cf1c</taxon>
    </lineage>
</organism>
<dbReference type="Gene3D" id="2.40.50.140">
    <property type="entry name" value="Nucleic acid-binding proteins"/>
    <property type="match status" value="1"/>
</dbReference>
<evidence type="ECO:0000256" key="2">
    <source>
        <dbReference type="ARBA" id="ARBA00011738"/>
    </source>
</evidence>
<dbReference type="KEGG" id="vg:80510884"/>
<reference evidence="8 9" key="1">
    <citation type="submission" date="2014-02" db="EMBL/GenBank/DDBJ databases">
        <title>A novel filamentous phage causes loss of Virulance to Xanthomonas axonopodis Pv citri the caustive agent of citrus canker disease.</title>
        <authorList>
            <person name="Ahmad A.A."/>
            <person name="Askora A."/>
            <person name="Kawasaki T."/>
            <person name="Fujie M."/>
            <person name="Yamada T."/>
        </authorList>
    </citation>
    <scope>NUCLEOTIDE SEQUENCE [LARGE SCALE GENOMIC DNA]</scope>
</reference>
<keyword evidence="4" id="KW-0235">DNA replication</keyword>
<evidence type="ECO:0000256" key="3">
    <source>
        <dbReference type="ARBA" id="ARBA00018027"/>
    </source>
</evidence>
<evidence type="ECO:0000256" key="6">
    <source>
        <dbReference type="ARBA" id="ARBA00025116"/>
    </source>
</evidence>
<sequence length="98" mass="10784">MKVQIMSSAVAIRSFPARDGKPATHFREQTAAVLREGDFPLPFTISLDEDQAPYGEGFYVIDPKSMQNNKYGGLEFGRRIRLIPDATAKAAQPAARVS</sequence>
<keyword evidence="5" id="KW-0238">DNA-binding</keyword>
<dbReference type="GeneID" id="80510884"/>
<dbReference type="Pfam" id="PF02303">
    <property type="entry name" value="Phage_DNA_bind"/>
    <property type="match status" value="1"/>
</dbReference>
<evidence type="ECO:0000256" key="7">
    <source>
        <dbReference type="ARBA" id="ARBA00030596"/>
    </source>
</evidence>
<dbReference type="RefSeq" id="YP_010774576.1">
    <property type="nucleotide sequence ID" value="NC_074762.1"/>
</dbReference>
<evidence type="ECO:0000313" key="8">
    <source>
        <dbReference type="EMBL" id="BAP16707.1"/>
    </source>
</evidence>
<comment type="similarity">
    <text evidence="1">Belongs to the inovirus G5P protein family.</text>
</comment>
<comment type="function">
    <text evidence="6">Binds to DNA in a highly cooperative manner without pronounced sequence specificity. During synthesis of the single-stranded (progeny) viral DNA, prevents the conversion into the double-stranded replicative form. G5P is displaced by the capsid protein G8P during phage assembly on the inner bacterial membrane.</text>
</comment>
<dbReference type="EMBL" id="AB910602">
    <property type="protein sequence ID" value="BAP16707.1"/>
    <property type="molecule type" value="Genomic_DNA"/>
</dbReference>
<dbReference type="SUPFAM" id="SSF50249">
    <property type="entry name" value="Nucleic acid-binding proteins"/>
    <property type="match status" value="1"/>
</dbReference>
<dbReference type="Proteomes" id="UP000028464">
    <property type="component" value="Segment"/>
</dbReference>
<evidence type="ECO:0000256" key="1">
    <source>
        <dbReference type="ARBA" id="ARBA00005880"/>
    </source>
</evidence>
<evidence type="ECO:0000313" key="9">
    <source>
        <dbReference type="Proteomes" id="UP000028464"/>
    </source>
</evidence>
<dbReference type="GO" id="GO:0003697">
    <property type="term" value="F:single-stranded DNA binding"/>
    <property type="evidence" value="ECO:0007669"/>
    <property type="project" value="InterPro"/>
</dbReference>
<protein>
    <recommendedName>
        <fullName evidence="3">DNA-Binding protein G5P</fullName>
    </recommendedName>
    <alternativeName>
        <fullName evidence="7">Single-stranded DNA-binding protein</fullName>
    </alternativeName>
</protein>